<keyword evidence="3" id="KW-1185">Reference proteome</keyword>
<dbReference type="EMBL" id="BALG01000140">
    <property type="protein sequence ID" value="GAC42812.1"/>
    <property type="molecule type" value="Genomic_DNA"/>
</dbReference>
<evidence type="ECO:0000256" key="1">
    <source>
        <dbReference type="SAM" id="SignalP"/>
    </source>
</evidence>
<evidence type="ECO:0000313" key="2">
    <source>
        <dbReference type="EMBL" id="GAC42812.1"/>
    </source>
</evidence>
<dbReference type="Proteomes" id="UP000029453">
    <property type="component" value="Unassembled WGS sequence"/>
</dbReference>
<gene>
    <name evidence="2" type="ORF">PPOP_2172</name>
</gene>
<name>M9LAS7_PAEPP</name>
<dbReference type="RefSeq" id="WP_006286307.1">
    <property type="nucleotide sequence ID" value="NZ_BALG01000140.1"/>
</dbReference>
<evidence type="ECO:0000313" key="3">
    <source>
        <dbReference type="Proteomes" id="UP000029453"/>
    </source>
</evidence>
<proteinExistence type="predicted"/>
<reference evidence="2 3" key="1">
    <citation type="submission" date="2012-10" db="EMBL/GenBank/DDBJ databases">
        <title>Draft Genome Sequence of Paenibacillus popilliae ATCC 14706T.</title>
        <authorList>
            <person name="Iiyama K."/>
            <person name="Mori K."/>
            <person name="Mon H."/>
            <person name="Chieda Y."/>
            <person name="Lee J.M."/>
            <person name="Kusakabe T."/>
            <person name="Tashiro K."/>
            <person name="Asano S."/>
            <person name="Yasunaga-Aoki C."/>
            <person name="Shimizu S."/>
        </authorList>
    </citation>
    <scope>NUCLEOTIDE SEQUENCE [LARGE SCALE GENOMIC DNA]</scope>
    <source>
        <strain evidence="2 3">ATCC 14706</strain>
    </source>
</reference>
<comment type="caution">
    <text evidence="2">The sequence shown here is derived from an EMBL/GenBank/DDBJ whole genome shotgun (WGS) entry which is preliminary data.</text>
</comment>
<organism evidence="2 3">
    <name type="scientific">Paenibacillus popilliae ATCC 14706</name>
    <dbReference type="NCBI Taxonomy" id="1212764"/>
    <lineage>
        <taxon>Bacteria</taxon>
        <taxon>Bacillati</taxon>
        <taxon>Bacillota</taxon>
        <taxon>Bacilli</taxon>
        <taxon>Bacillales</taxon>
        <taxon>Paenibacillaceae</taxon>
        <taxon>Paenibacillus</taxon>
    </lineage>
</organism>
<protein>
    <submittedName>
        <fullName evidence="2">Predicted GTPase</fullName>
    </submittedName>
</protein>
<dbReference type="AlphaFoldDB" id="M9LAS7"/>
<accession>M9LAS7</accession>
<feature type="signal peptide" evidence="1">
    <location>
        <begin position="1"/>
        <end position="23"/>
    </location>
</feature>
<feature type="chain" id="PRO_5004100001" evidence="1">
    <location>
        <begin position="24"/>
        <end position="123"/>
    </location>
</feature>
<dbReference type="OrthoDB" id="1432909at2"/>
<keyword evidence="1" id="KW-0732">Signal</keyword>
<sequence length="123" mass="13636">MKKYIALVLFIFLAFTITTVASASGAGGSSWKNNVSKYENIKNSDSRYNNRGTNVTKNEFERNLSTSGWNKSTSKDGKVNIYDRNGAKYAIRDNAKSTSGPTADYYKANSKKIDTKIRLGTTK</sequence>